<dbReference type="GO" id="GO:0003712">
    <property type="term" value="F:transcription coregulator activity"/>
    <property type="evidence" value="ECO:0007669"/>
    <property type="project" value="InterPro"/>
</dbReference>
<evidence type="ECO:0000256" key="1">
    <source>
        <dbReference type="ARBA" id="ARBA00004123"/>
    </source>
</evidence>
<feature type="region of interest" description="Disordered" evidence="6">
    <location>
        <begin position="455"/>
        <end position="498"/>
    </location>
</feature>
<protein>
    <recommendedName>
        <fullName evidence="9">Mediator of RNA polymerase II transcription subunit 22</fullName>
    </recommendedName>
</protein>
<evidence type="ECO:0008006" key="9">
    <source>
        <dbReference type="Google" id="ProtNLM"/>
    </source>
</evidence>
<dbReference type="PANTHER" id="PTHR12434:SF6">
    <property type="entry name" value="MEDIATOR OF RNA POLYMERASE II TRANSCRIPTION SUBUNIT 22"/>
    <property type="match status" value="1"/>
</dbReference>
<dbReference type="PANTHER" id="PTHR12434">
    <property type="entry name" value="MEDIATOR OF RNA POLYMERASE II TRANSCRIPTION SUBUNIT 22"/>
    <property type="match status" value="1"/>
</dbReference>
<dbReference type="InterPro" id="IPR009332">
    <property type="entry name" value="Med22"/>
</dbReference>
<dbReference type="EMBL" id="RCSW01000017">
    <property type="protein sequence ID" value="KAF7935264.1"/>
    <property type="molecule type" value="Genomic_DNA"/>
</dbReference>
<comment type="subcellular location">
    <subcellularLocation>
        <location evidence="1">Nucleus</location>
    </subcellularLocation>
</comment>
<evidence type="ECO:0000256" key="4">
    <source>
        <dbReference type="ARBA" id="ARBA00023163"/>
    </source>
</evidence>
<keyword evidence="4" id="KW-0804">Transcription</keyword>
<name>A0A9P5LQG8_9HELO</name>
<proteinExistence type="inferred from homology"/>
<dbReference type="GO" id="GO:0006357">
    <property type="term" value="P:regulation of transcription by RNA polymerase II"/>
    <property type="evidence" value="ECO:0007669"/>
    <property type="project" value="InterPro"/>
</dbReference>
<comment type="caution">
    <text evidence="7">The sequence shown here is derived from an EMBL/GenBank/DDBJ whole genome shotgun (WGS) entry which is preliminary data.</text>
</comment>
<keyword evidence="5" id="KW-0539">Nucleus</keyword>
<evidence type="ECO:0000256" key="3">
    <source>
        <dbReference type="ARBA" id="ARBA00023015"/>
    </source>
</evidence>
<dbReference type="GO" id="GO:0016592">
    <property type="term" value="C:mediator complex"/>
    <property type="evidence" value="ECO:0007669"/>
    <property type="project" value="InterPro"/>
</dbReference>
<evidence type="ECO:0000313" key="7">
    <source>
        <dbReference type="EMBL" id="KAF7935264.1"/>
    </source>
</evidence>
<comment type="similarity">
    <text evidence="2">Belongs to the Mediator complex subunit 22 family.</text>
</comment>
<organism evidence="7 8">
    <name type="scientific">Botrytis byssoidea</name>
    <dbReference type="NCBI Taxonomy" id="139641"/>
    <lineage>
        <taxon>Eukaryota</taxon>
        <taxon>Fungi</taxon>
        <taxon>Dikarya</taxon>
        <taxon>Ascomycota</taxon>
        <taxon>Pezizomycotina</taxon>
        <taxon>Leotiomycetes</taxon>
        <taxon>Helotiales</taxon>
        <taxon>Sclerotiniaceae</taxon>
        <taxon>Botrytis</taxon>
    </lineage>
</organism>
<reference evidence="7 8" key="1">
    <citation type="journal article" date="2020" name="Genome Biol. Evol.">
        <title>Comparative genomics of Sclerotiniaceae.</title>
        <authorList>
            <person name="Valero Jimenez C.A."/>
            <person name="Steentjes M."/>
            <person name="Scholten O.E."/>
            <person name="Van Kan J.A.L."/>
        </authorList>
    </citation>
    <scope>NUCLEOTIDE SEQUENCE [LARGE SCALE GENOMIC DNA]</scope>
    <source>
        <strain evidence="7 8">MUCL 94</strain>
    </source>
</reference>
<dbReference type="AlphaFoldDB" id="A0A9P5LQG8"/>
<evidence type="ECO:0000256" key="6">
    <source>
        <dbReference type="SAM" id="MobiDB-lite"/>
    </source>
</evidence>
<keyword evidence="3" id="KW-0805">Transcription regulation</keyword>
<evidence type="ECO:0000313" key="8">
    <source>
        <dbReference type="Proteomes" id="UP000710849"/>
    </source>
</evidence>
<dbReference type="RefSeq" id="XP_038730365.1">
    <property type="nucleotide sequence ID" value="XM_038878685.1"/>
</dbReference>
<gene>
    <name evidence="7" type="ORF">EAE97_008171</name>
</gene>
<accession>A0A9P5LQG8</accession>
<sequence>MEGTQQTTAALIVIRAKSITQQTQLKFKMTGDRDLWDSSRGDITGTDFGNSIATSDFTRVNEDNGIDSSASSRPGVLARAISSDSMQINEANAANFLLPHGSEQMSGAPASHHSSHLTRIYEYSVTDTSNSAGYGPISSMPFDNNDMANWPMVSGSSMIQSTNAVATEPMSWIPGPEVAMPSSSGHQLGVVPSQPISALTYGLNIPLQPVGSISENAPSALPYSGVRMRLQSPIEFASENITNSSLLNEDAANEVMGFGGPVFNNHGSHQENASLGLSREVTTANELVFDDGTMRQEVSSAQMTQSGLHMEVSLNFEDVSIPGLLDEVTATAQPISSDEMLRPNDHYAQVVQNDLSMGNLLDDGDESRFPLPNAFAANEFPDFPELPESVFDNGMLHQDDPNSNLPNGVTASEFAELQELVLDNGMLHQDVSRPNLPDEVTAIAEPVANKEAASITELIDNNEVTPATEPVAEDEKPSRDDPVHKHETVHNNGSADNIAELRRSKADELIDRQERAIAALLIRFQNLVKLAALPTEDAFTKETAAAEGLRMEVESNALTSAAEDLLKLTRELKECWIFGSLRGIGEGEGDGEMETDSKKVAELIEKQLEKKHEQEKNKA</sequence>
<dbReference type="GeneID" id="62151759"/>
<dbReference type="Proteomes" id="UP000710849">
    <property type="component" value="Unassembled WGS sequence"/>
</dbReference>
<feature type="compositionally biased region" description="Basic and acidic residues" evidence="6">
    <location>
        <begin position="473"/>
        <end position="489"/>
    </location>
</feature>
<keyword evidence="8" id="KW-1185">Reference proteome</keyword>
<evidence type="ECO:0000256" key="2">
    <source>
        <dbReference type="ARBA" id="ARBA00005942"/>
    </source>
</evidence>
<evidence type="ECO:0000256" key="5">
    <source>
        <dbReference type="ARBA" id="ARBA00023242"/>
    </source>
</evidence>
<dbReference type="Pfam" id="PF06179">
    <property type="entry name" value="Med22"/>
    <property type="match status" value="1"/>
</dbReference>